<feature type="region of interest" description="Disordered" evidence="1">
    <location>
        <begin position="42"/>
        <end position="81"/>
    </location>
</feature>
<feature type="compositionally biased region" description="Polar residues" evidence="1">
    <location>
        <begin position="46"/>
        <end position="75"/>
    </location>
</feature>
<keyword evidence="2" id="KW-0472">Membrane</keyword>
<name>A0A023F029_TRIIF</name>
<evidence type="ECO:0000313" key="3">
    <source>
        <dbReference type="EMBL" id="JAC14119.1"/>
    </source>
</evidence>
<reference evidence="3" key="1">
    <citation type="journal article" date="2014" name="PLoS Negl. Trop. Dis.">
        <title>An updated insight into the Sialotranscriptome of Triatoma infestans: developmental stage and geographic variations.</title>
        <authorList>
            <person name="Schwarz A."/>
            <person name="Medrano-Mercado N."/>
            <person name="Schaub G.A."/>
            <person name="Struchiner C.J."/>
            <person name="Bargues M.D."/>
            <person name="Levy M.Z."/>
            <person name="Ribeiro J.M."/>
        </authorList>
    </citation>
    <scope>NUCLEOTIDE SEQUENCE</scope>
    <source>
        <strain evidence="3">Chile</strain>
        <tissue evidence="3">Salivary glands</tissue>
    </source>
</reference>
<accession>A0A023F029</accession>
<keyword evidence="2" id="KW-1133">Transmembrane helix</keyword>
<sequence length="81" mass="8952">MYPTLPSTQISVFLSSALWLIPFIILLLFAYGEGPKPHWAHIATPRKNNNKPGLEQISSSVSNPSKIHLSPNKSDNNLKGK</sequence>
<dbReference type="EMBL" id="GBBI01004593">
    <property type="protein sequence ID" value="JAC14119.1"/>
    <property type="molecule type" value="mRNA"/>
</dbReference>
<proteinExistence type="evidence at transcript level"/>
<evidence type="ECO:0000256" key="2">
    <source>
        <dbReference type="SAM" id="Phobius"/>
    </source>
</evidence>
<feature type="transmembrane region" description="Helical" evidence="2">
    <location>
        <begin position="12"/>
        <end position="31"/>
    </location>
</feature>
<keyword evidence="2" id="KW-0812">Transmembrane</keyword>
<protein>
    <submittedName>
        <fullName evidence="3">Putative secreted protein</fullName>
    </submittedName>
</protein>
<organism evidence="3">
    <name type="scientific">Triatoma infestans</name>
    <name type="common">Assassin bug</name>
    <dbReference type="NCBI Taxonomy" id="30076"/>
    <lineage>
        <taxon>Eukaryota</taxon>
        <taxon>Metazoa</taxon>
        <taxon>Ecdysozoa</taxon>
        <taxon>Arthropoda</taxon>
        <taxon>Hexapoda</taxon>
        <taxon>Insecta</taxon>
        <taxon>Pterygota</taxon>
        <taxon>Neoptera</taxon>
        <taxon>Paraneoptera</taxon>
        <taxon>Hemiptera</taxon>
        <taxon>Heteroptera</taxon>
        <taxon>Panheteroptera</taxon>
        <taxon>Cimicomorpha</taxon>
        <taxon>Reduviidae</taxon>
        <taxon>Triatominae</taxon>
        <taxon>Triatoma</taxon>
    </lineage>
</organism>
<dbReference type="AlphaFoldDB" id="A0A023F029"/>
<evidence type="ECO:0000256" key="1">
    <source>
        <dbReference type="SAM" id="MobiDB-lite"/>
    </source>
</evidence>